<name>K7YZJ8_BDEBC</name>
<protein>
    <recommendedName>
        <fullName evidence="3">Neuromedin U</fullName>
    </recommendedName>
</protein>
<evidence type="ECO:0000313" key="1">
    <source>
        <dbReference type="EMBL" id="AFY03183.1"/>
    </source>
</evidence>
<dbReference type="EMBL" id="CP002930">
    <property type="protein sequence ID" value="AFY03183.1"/>
    <property type="molecule type" value="Genomic_DNA"/>
</dbReference>
<dbReference type="AlphaFoldDB" id="K7YZJ8"/>
<evidence type="ECO:0000313" key="2">
    <source>
        <dbReference type="Proteomes" id="UP000010074"/>
    </source>
</evidence>
<gene>
    <name evidence="1" type="ORF">Bdt_3508</name>
</gene>
<reference evidence="1 2" key="1">
    <citation type="journal article" date="2012" name="BMC Genomics">
        <title>Genome analysis of a simultaneously predatory and prey-independent, novel Bdellovibrio bacteriovorus from the River Tiber, supports in silico predictions of both ancient and recent lateral gene transfer from diverse bacteria.</title>
        <authorList>
            <person name="Hobley L."/>
            <person name="Lerner T.R."/>
            <person name="Williams L.E."/>
            <person name="Lambert C."/>
            <person name="Till R."/>
            <person name="Milner D.S."/>
            <person name="Basford S.M."/>
            <person name="Capeness M.J."/>
            <person name="Fenton A.K."/>
            <person name="Atterbury R.J."/>
            <person name="Harris M.A."/>
            <person name="Sockett R.E."/>
        </authorList>
    </citation>
    <scope>NUCLEOTIDE SEQUENCE [LARGE SCALE GENOMIC DNA]</scope>
    <source>
        <strain evidence="1 2">Tiberius</strain>
    </source>
</reference>
<accession>K7YZJ8</accession>
<organism evidence="1 2">
    <name type="scientific">Bdellovibrio bacteriovorus str. Tiberius</name>
    <dbReference type="NCBI Taxonomy" id="1069642"/>
    <lineage>
        <taxon>Bacteria</taxon>
        <taxon>Pseudomonadati</taxon>
        <taxon>Bdellovibrionota</taxon>
        <taxon>Bdellovibrionia</taxon>
        <taxon>Bdellovibrionales</taxon>
        <taxon>Pseudobdellovibrionaceae</taxon>
        <taxon>Bdellovibrio</taxon>
    </lineage>
</organism>
<dbReference type="HOGENOM" id="CLU_072059_3_0_7"/>
<dbReference type="STRING" id="1069642.Bdt_3508"/>
<dbReference type="Proteomes" id="UP000010074">
    <property type="component" value="Chromosome"/>
</dbReference>
<proteinExistence type="predicted"/>
<evidence type="ECO:0008006" key="3">
    <source>
        <dbReference type="Google" id="ProtNLM"/>
    </source>
</evidence>
<dbReference type="KEGG" id="bbat:Bdt_3508"/>
<sequence length="236" mass="25904">MNKSNNPLTPMVALNLHDYITSSIFGTDETSNSFNLRGALPHLLGGMPQLARMTVPYQTMPGPDGDQVSGLGDINLFDIFLVKGIESVEFGVGPYFVFPTASEDETGAGKWQVGASVMAMSPHPWGLLGGLLTYQHDVAGDEDRPTQNIATLQPFVIYNLPSSVYLRSTGIWYFNWETGDYYIPIGLGIGKVWKLESGTTMNLFAEPQWTVAHEGVGVPNYQTFVGLNLQFPITRH</sequence>
<dbReference type="PATRIC" id="fig|1069642.3.peg.3472"/>